<proteinExistence type="predicted"/>
<gene>
    <name evidence="2" type="ORF">BaRGS_00012323</name>
</gene>
<dbReference type="EMBL" id="JACVVK020000067">
    <property type="protein sequence ID" value="KAK7496401.1"/>
    <property type="molecule type" value="Genomic_DNA"/>
</dbReference>
<evidence type="ECO:0000313" key="3">
    <source>
        <dbReference type="Proteomes" id="UP001519460"/>
    </source>
</evidence>
<dbReference type="Proteomes" id="UP001519460">
    <property type="component" value="Unassembled WGS sequence"/>
</dbReference>
<dbReference type="AlphaFoldDB" id="A0ABD0LAU1"/>
<evidence type="ECO:0000313" key="2">
    <source>
        <dbReference type="EMBL" id="KAK7496401.1"/>
    </source>
</evidence>
<reference evidence="2 3" key="1">
    <citation type="journal article" date="2023" name="Sci. Data">
        <title>Genome assembly of the Korean intertidal mud-creeper Batillaria attramentaria.</title>
        <authorList>
            <person name="Patra A.K."/>
            <person name="Ho P.T."/>
            <person name="Jun S."/>
            <person name="Lee S.J."/>
            <person name="Kim Y."/>
            <person name="Won Y.J."/>
        </authorList>
    </citation>
    <scope>NUCLEOTIDE SEQUENCE [LARGE SCALE GENOMIC DNA]</scope>
    <source>
        <strain evidence="2">Wonlab-2016</strain>
    </source>
</reference>
<evidence type="ECO:0000256" key="1">
    <source>
        <dbReference type="SAM" id="SignalP"/>
    </source>
</evidence>
<sequence>MESLAATLTAVTVIVLATLSAVDTSGCDRDTGPGGVSMCLQFKGYDGPQWGACLTTIYVDRISRGKHQCIENSSTYCWYQCMIETHDEADGNVTADCACDAFSSTETNTTLNHTCYSPPGDVCSWYRDCLERKFPCRESSDNYAIAYAENMCNLYGQQKDELSSQGAYWLDVVRKCLQVVLVPLLRPFESGHVTCDTVRKHALKSHASCYTDPYLQAPSICDLSASDLWTVFWGVRGRFTSYFVESLYGLIQVGT</sequence>
<feature type="signal peptide" evidence="1">
    <location>
        <begin position="1"/>
        <end position="24"/>
    </location>
</feature>
<protein>
    <submittedName>
        <fullName evidence="2">Uncharacterized protein</fullName>
    </submittedName>
</protein>
<organism evidence="2 3">
    <name type="scientific">Batillaria attramentaria</name>
    <dbReference type="NCBI Taxonomy" id="370345"/>
    <lineage>
        <taxon>Eukaryota</taxon>
        <taxon>Metazoa</taxon>
        <taxon>Spiralia</taxon>
        <taxon>Lophotrochozoa</taxon>
        <taxon>Mollusca</taxon>
        <taxon>Gastropoda</taxon>
        <taxon>Caenogastropoda</taxon>
        <taxon>Sorbeoconcha</taxon>
        <taxon>Cerithioidea</taxon>
        <taxon>Batillariidae</taxon>
        <taxon>Batillaria</taxon>
    </lineage>
</organism>
<accession>A0ABD0LAU1</accession>
<keyword evidence="1" id="KW-0732">Signal</keyword>
<name>A0ABD0LAU1_9CAEN</name>
<feature type="chain" id="PRO_5044788393" evidence="1">
    <location>
        <begin position="25"/>
        <end position="255"/>
    </location>
</feature>
<comment type="caution">
    <text evidence="2">The sequence shown here is derived from an EMBL/GenBank/DDBJ whole genome shotgun (WGS) entry which is preliminary data.</text>
</comment>
<keyword evidence="3" id="KW-1185">Reference proteome</keyword>